<keyword evidence="4" id="KW-0802">TPR repeat</keyword>
<dbReference type="Proteomes" id="UP000663845">
    <property type="component" value="Unassembled WGS sequence"/>
</dbReference>
<sequence>MDSDTCKLLAVPKDAAKDIQSSNICQVCGEKPTIMYLGVHCCSSCKMFFRRNADYDLDTHQCVFTGNCDITMNSRGACRYCRLKKCFSIGLQKDLLRSSHAVQRHDKTKKKHKISTNEATVSLSIVNTPLDLLNNDRSLLSINQWSLLSNVTHAYDDQSPLLTIRYTMASQLNYPAKLQCKMATDYFKRIASSLYLSAGPFIKTIPEFVHMSTSDQGILVERNIRSMSGFGGILVLREADLCQNPFYHNASVTTYGHELTHQAMKIVHNADIDGTLIKLMIPILALSTCSDIIDPDNYDGSGSTTTPGGTRLFSNTLHLLIAQNIYVEMMFKYMLYRYGYKESALRFASLIKSCLDQNLMVSDGDDLRQHDEMVQIITDQTERSLNYFEEQVESGNSFLTMPFRDHWRDVETLHNDGIPIDTASNETAKLFDATLTQYVGWYNDKQLGGIESSLSRLLASDPNCASSRILAAALRMFSMPRPSTLIHAQVVETLGDTTTSSNQYIKLHTQALIDWSLGYRSRATDIWETILLSYPFDIMTLRFALDTYFHLGNQNMLRDSVARVLPIWESSSLQRPLKSHLHGMYAFGLGETNMILRAEKQARLGLELNEHDAWATHALTHTTEYMGETVKGIDFLEKTKEHWHHCDIIAPHIDWHWALYELEQGNWEKTEEILQHCFLSDNGTKLNRVKYTDAASLIYRLKLSGHSCSSQLNSRLKQFLDDHFHDHQTLFQDFHHYFILDNFGDTTMKKDFLRSLKETLESSDTDTGKSYHEIGQSIFVALEHFDKGEYAQVVDLLYPIRYRTAVAGGSNAQRDIFTLLLIHSAVYSNENQHRQLAQRLINERCEIRGSMKSIMMQNYASVNLIN</sequence>
<dbReference type="CDD" id="cd05804">
    <property type="entry name" value="StaR_like"/>
    <property type="match status" value="1"/>
</dbReference>
<name>A0A814V0G3_9BILA</name>
<evidence type="ECO:0000313" key="12">
    <source>
        <dbReference type="EMBL" id="CAF1183389.1"/>
    </source>
</evidence>
<protein>
    <recommendedName>
        <fullName evidence="11">Nuclear receptor domain-containing protein</fullName>
    </recommendedName>
</protein>
<dbReference type="SMART" id="SM00399">
    <property type="entry name" value="ZnF_C4"/>
    <property type="match status" value="1"/>
</dbReference>
<evidence type="ECO:0000256" key="10">
    <source>
        <dbReference type="ARBA" id="ARBA00023242"/>
    </source>
</evidence>
<dbReference type="InterPro" id="IPR035500">
    <property type="entry name" value="NHR-like_dom_sf"/>
</dbReference>
<keyword evidence="1" id="KW-0479">Metal-binding</keyword>
<accession>A0A814V0G3</accession>
<dbReference type="GO" id="GO:0003700">
    <property type="term" value="F:DNA-binding transcription factor activity"/>
    <property type="evidence" value="ECO:0007669"/>
    <property type="project" value="InterPro"/>
</dbReference>
<keyword evidence="9" id="KW-0675">Receptor</keyword>
<evidence type="ECO:0000256" key="6">
    <source>
        <dbReference type="ARBA" id="ARBA00023015"/>
    </source>
</evidence>
<dbReference type="InterPro" id="IPR033891">
    <property type="entry name" value="TTC38"/>
</dbReference>
<dbReference type="Pfam" id="PF00105">
    <property type="entry name" value="zf-C4"/>
    <property type="match status" value="1"/>
</dbReference>
<dbReference type="GO" id="GO:0008270">
    <property type="term" value="F:zinc ion binding"/>
    <property type="evidence" value="ECO:0007669"/>
    <property type="project" value="UniProtKB-KW"/>
</dbReference>
<dbReference type="AlphaFoldDB" id="A0A814V0G3"/>
<evidence type="ECO:0000256" key="5">
    <source>
        <dbReference type="ARBA" id="ARBA00022833"/>
    </source>
</evidence>
<keyword evidence="8" id="KW-0804">Transcription</keyword>
<evidence type="ECO:0000256" key="9">
    <source>
        <dbReference type="ARBA" id="ARBA00023170"/>
    </source>
</evidence>
<keyword evidence="5" id="KW-0862">Zinc</keyword>
<dbReference type="PROSITE" id="PS51030">
    <property type="entry name" value="NUCLEAR_REC_DBD_2"/>
    <property type="match status" value="1"/>
</dbReference>
<keyword evidence="10" id="KW-0539">Nucleus</keyword>
<dbReference type="PANTHER" id="PTHR16263">
    <property type="entry name" value="TETRATRICOPEPTIDE REPEAT PROTEIN 38"/>
    <property type="match status" value="1"/>
</dbReference>
<dbReference type="GO" id="GO:0043565">
    <property type="term" value="F:sequence-specific DNA binding"/>
    <property type="evidence" value="ECO:0007669"/>
    <property type="project" value="InterPro"/>
</dbReference>
<evidence type="ECO:0000256" key="3">
    <source>
        <dbReference type="ARBA" id="ARBA00022771"/>
    </source>
</evidence>
<gene>
    <name evidence="12" type="ORF">JYZ213_LOCUS25913</name>
</gene>
<evidence type="ECO:0000256" key="2">
    <source>
        <dbReference type="ARBA" id="ARBA00022737"/>
    </source>
</evidence>
<evidence type="ECO:0000259" key="11">
    <source>
        <dbReference type="PROSITE" id="PS51030"/>
    </source>
</evidence>
<dbReference type="Gene3D" id="3.30.50.10">
    <property type="entry name" value="Erythroid Transcription Factor GATA-1, subunit A"/>
    <property type="match status" value="1"/>
</dbReference>
<comment type="caution">
    <text evidence="12">The sequence shown here is derived from an EMBL/GenBank/DDBJ whole genome shotgun (WGS) entry which is preliminary data.</text>
</comment>
<dbReference type="SUPFAM" id="SSF57716">
    <property type="entry name" value="Glucocorticoid receptor-like (DNA-binding domain)"/>
    <property type="match status" value="1"/>
</dbReference>
<dbReference type="InterPro" id="IPR001628">
    <property type="entry name" value="Znf_hrmn_rcpt"/>
</dbReference>
<keyword evidence="2" id="KW-0677">Repeat</keyword>
<proteinExistence type="predicted"/>
<dbReference type="PRINTS" id="PR00047">
    <property type="entry name" value="STROIDFINGER"/>
</dbReference>
<evidence type="ECO:0000256" key="1">
    <source>
        <dbReference type="ARBA" id="ARBA00022723"/>
    </source>
</evidence>
<evidence type="ECO:0000313" key="13">
    <source>
        <dbReference type="Proteomes" id="UP000663845"/>
    </source>
</evidence>
<dbReference type="PANTHER" id="PTHR16263:SF4">
    <property type="entry name" value="TETRATRICOPEPTIDE REPEAT PROTEIN 38"/>
    <property type="match status" value="1"/>
</dbReference>
<dbReference type="InterPro" id="IPR013088">
    <property type="entry name" value="Znf_NHR/GATA"/>
</dbReference>
<feature type="domain" description="Nuclear receptor" evidence="11">
    <location>
        <begin position="22"/>
        <end position="98"/>
    </location>
</feature>
<organism evidence="12 13">
    <name type="scientific">Adineta steineri</name>
    <dbReference type="NCBI Taxonomy" id="433720"/>
    <lineage>
        <taxon>Eukaryota</taxon>
        <taxon>Metazoa</taxon>
        <taxon>Spiralia</taxon>
        <taxon>Gnathifera</taxon>
        <taxon>Rotifera</taxon>
        <taxon>Eurotatoria</taxon>
        <taxon>Bdelloidea</taxon>
        <taxon>Adinetida</taxon>
        <taxon>Adinetidae</taxon>
        <taxon>Adineta</taxon>
    </lineage>
</organism>
<reference evidence="12" key="1">
    <citation type="submission" date="2021-02" db="EMBL/GenBank/DDBJ databases">
        <authorList>
            <person name="Nowell W R."/>
        </authorList>
    </citation>
    <scope>NUCLEOTIDE SEQUENCE</scope>
</reference>
<evidence type="ECO:0000256" key="7">
    <source>
        <dbReference type="ARBA" id="ARBA00023125"/>
    </source>
</evidence>
<keyword evidence="7" id="KW-0238">DNA-binding</keyword>
<evidence type="ECO:0000256" key="4">
    <source>
        <dbReference type="ARBA" id="ARBA00022803"/>
    </source>
</evidence>
<keyword evidence="6" id="KW-0805">Transcription regulation</keyword>
<evidence type="ECO:0000256" key="8">
    <source>
        <dbReference type="ARBA" id="ARBA00023163"/>
    </source>
</evidence>
<keyword evidence="3" id="KW-0863">Zinc-finger</keyword>
<dbReference type="SUPFAM" id="SSF48508">
    <property type="entry name" value="Nuclear receptor ligand-binding domain"/>
    <property type="match status" value="1"/>
</dbReference>
<dbReference type="EMBL" id="CAJNOG010000338">
    <property type="protein sequence ID" value="CAF1183389.1"/>
    <property type="molecule type" value="Genomic_DNA"/>
</dbReference>